<evidence type="ECO:0000259" key="2">
    <source>
        <dbReference type="Pfam" id="PF13474"/>
    </source>
</evidence>
<dbReference type="Pfam" id="PF13474">
    <property type="entry name" value="SnoaL_3"/>
    <property type="match status" value="1"/>
</dbReference>
<name>A0A1H0L975_9GAMM</name>
<dbReference type="EMBL" id="FNJJ01000001">
    <property type="protein sequence ID" value="SDO64606.1"/>
    <property type="molecule type" value="Genomic_DNA"/>
</dbReference>
<protein>
    <submittedName>
        <fullName evidence="3">Ketosteroid isomerase homolog</fullName>
    </submittedName>
</protein>
<evidence type="ECO:0000313" key="4">
    <source>
        <dbReference type="Proteomes" id="UP000199460"/>
    </source>
</evidence>
<organism evidence="3 4">
    <name type="scientific">Ectopseudomonas guguanensis</name>
    <dbReference type="NCBI Taxonomy" id="1198456"/>
    <lineage>
        <taxon>Bacteria</taxon>
        <taxon>Pseudomonadati</taxon>
        <taxon>Pseudomonadota</taxon>
        <taxon>Gammaproteobacteria</taxon>
        <taxon>Pseudomonadales</taxon>
        <taxon>Pseudomonadaceae</taxon>
        <taxon>Ectopseudomonas</taxon>
    </lineage>
</organism>
<keyword evidence="3" id="KW-0413">Isomerase</keyword>
<dbReference type="AlphaFoldDB" id="A0A1H0L975"/>
<keyword evidence="4" id="KW-1185">Reference proteome</keyword>
<feature type="region of interest" description="Disordered" evidence="1">
    <location>
        <begin position="1"/>
        <end position="22"/>
    </location>
</feature>
<reference evidence="4" key="1">
    <citation type="submission" date="2016-10" db="EMBL/GenBank/DDBJ databases">
        <authorList>
            <person name="Varghese N."/>
            <person name="Submissions S."/>
        </authorList>
    </citation>
    <scope>NUCLEOTIDE SEQUENCE [LARGE SCALE GENOMIC DNA]</scope>
    <source>
        <strain evidence="4">JCM 18416</strain>
    </source>
</reference>
<gene>
    <name evidence="3" type="ORF">SAMN05216213_101500</name>
</gene>
<dbReference type="SUPFAM" id="SSF54427">
    <property type="entry name" value="NTF2-like"/>
    <property type="match status" value="1"/>
</dbReference>
<accession>A0A1H0L975</accession>
<dbReference type="Proteomes" id="UP000199460">
    <property type="component" value="Unassembled WGS sequence"/>
</dbReference>
<evidence type="ECO:0000256" key="1">
    <source>
        <dbReference type="SAM" id="MobiDB-lite"/>
    </source>
</evidence>
<sequence>MTPSHYCQSQQAGTAEKENDMSQHELQEALNDWTEACRSKEVARIMSHYVEDVVSYDAVGPLRFQGRPAYQAHWQACMEMCSGPGMFEPYEPTFTASGDLGVTHYLLHCGGSNEKGELQTCWMRVTQCLRRQGGRWLIFHEHFSAPSDMESGKALFDLQP</sequence>
<proteinExistence type="predicted"/>
<dbReference type="InterPro" id="IPR032710">
    <property type="entry name" value="NTF2-like_dom_sf"/>
</dbReference>
<dbReference type="Gene3D" id="3.10.450.50">
    <property type="match status" value="1"/>
</dbReference>
<dbReference type="GO" id="GO:0016853">
    <property type="term" value="F:isomerase activity"/>
    <property type="evidence" value="ECO:0007669"/>
    <property type="project" value="UniProtKB-KW"/>
</dbReference>
<feature type="compositionally biased region" description="Polar residues" evidence="1">
    <location>
        <begin position="1"/>
        <end position="13"/>
    </location>
</feature>
<feature type="domain" description="SnoaL-like" evidence="2">
    <location>
        <begin position="28"/>
        <end position="146"/>
    </location>
</feature>
<dbReference type="InterPro" id="IPR037401">
    <property type="entry name" value="SnoaL-like"/>
</dbReference>
<evidence type="ECO:0000313" key="3">
    <source>
        <dbReference type="EMBL" id="SDO64606.1"/>
    </source>
</evidence>